<reference evidence="2 3" key="1">
    <citation type="submission" date="2019-04" db="EMBL/GenBank/DDBJ databases">
        <title>Pedobacter sp. RP-1-16 sp. nov., isolated from Arctic soil.</title>
        <authorList>
            <person name="Dahal R.H."/>
            <person name="Kim D.-U."/>
        </authorList>
    </citation>
    <scope>NUCLEOTIDE SEQUENCE [LARGE SCALE GENOMIC DNA]</scope>
    <source>
        <strain evidence="2 3">RP-1-16</strain>
    </source>
</reference>
<dbReference type="EMBL" id="SWDX01000007">
    <property type="protein sequence ID" value="TKC58517.1"/>
    <property type="molecule type" value="Genomic_DNA"/>
</dbReference>
<name>A0A4U1G4C0_9SPHI</name>
<dbReference type="GO" id="GO:0003677">
    <property type="term" value="F:DNA binding"/>
    <property type="evidence" value="ECO:0007669"/>
    <property type="project" value="InterPro"/>
</dbReference>
<dbReference type="Gene3D" id="1.10.260.40">
    <property type="entry name" value="lambda repressor-like DNA-binding domains"/>
    <property type="match status" value="1"/>
</dbReference>
<evidence type="ECO:0000313" key="2">
    <source>
        <dbReference type="EMBL" id="TKC58517.1"/>
    </source>
</evidence>
<proteinExistence type="predicted"/>
<dbReference type="PROSITE" id="PS50943">
    <property type="entry name" value="HTH_CROC1"/>
    <property type="match status" value="1"/>
</dbReference>
<comment type="caution">
    <text evidence="2">The sequence shown here is derived from an EMBL/GenBank/DDBJ whole genome shotgun (WGS) entry which is preliminary data.</text>
</comment>
<gene>
    <name evidence="2" type="ORF">FBD94_18035</name>
</gene>
<accession>A0A4U1G4C0</accession>
<feature type="domain" description="HTH cro/C1-type" evidence="1">
    <location>
        <begin position="18"/>
        <end position="70"/>
    </location>
</feature>
<organism evidence="2 3">
    <name type="scientific">Pedobacter hiemivivus</name>
    <dbReference type="NCBI Taxonomy" id="2530454"/>
    <lineage>
        <taxon>Bacteria</taxon>
        <taxon>Pseudomonadati</taxon>
        <taxon>Bacteroidota</taxon>
        <taxon>Sphingobacteriia</taxon>
        <taxon>Sphingobacteriales</taxon>
        <taxon>Sphingobacteriaceae</taxon>
        <taxon>Pedobacter</taxon>
    </lineage>
</organism>
<evidence type="ECO:0000313" key="3">
    <source>
        <dbReference type="Proteomes" id="UP000309594"/>
    </source>
</evidence>
<dbReference type="CDD" id="cd00093">
    <property type="entry name" value="HTH_XRE"/>
    <property type="match status" value="1"/>
</dbReference>
<dbReference type="AlphaFoldDB" id="A0A4U1G4C0"/>
<dbReference type="InterPro" id="IPR001387">
    <property type="entry name" value="Cro/C1-type_HTH"/>
</dbReference>
<sequence>MLSLISASKAQQKLAENIRDRRLFIELTQEGLAERSGVPLATLRKFEQKGTISLESFLKLLMVVGGLEEIIQVLKPSKPNFTSIDEVLKDTNSITRKRGRKK</sequence>
<dbReference type="SUPFAM" id="SSF47413">
    <property type="entry name" value="lambda repressor-like DNA-binding domains"/>
    <property type="match status" value="1"/>
</dbReference>
<dbReference type="InterPro" id="IPR010982">
    <property type="entry name" value="Lambda_DNA-bd_dom_sf"/>
</dbReference>
<dbReference type="Proteomes" id="UP000309594">
    <property type="component" value="Unassembled WGS sequence"/>
</dbReference>
<evidence type="ECO:0000259" key="1">
    <source>
        <dbReference type="PROSITE" id="PS50943"/>
    </source>
</evidence>
<dbReference type="RefSeq" id="WP_136881236.1">
    <property type="nucleotide sequence ID" value="NZ_SWDX01000007.1"/>
</dbReference>
<protein>
    <submittedName>
        <fullName evidence="2">Helix-turn-helix transcriptional regulator</fullName>
    </submittedName>
</protein>